<dbReference type="AlphaFoldDB" id="A0A3P8LA19"/>
<keyword evidence="2" id="KW-1185">Reference proteome</keyword>
<accession>A0A3P8LA19</accession>
<dbReference type="OrthoDB" id="17335at2759"/>
<reference evidence="1 2" key="1">
    <citation type="submission" date="2018-11" db="EMBL/GenBank/DDBJ databases">
        <authorList>
            <consortium name="Pathogen Informatics"/>
        </authorList>
    </citation>
    <scope>NUCLEOTIDE SEQUENCE [LARGE SCALE GENOMIC DNA]</scope>
    <source>
        <strain evidence="1 2">Egypt</strain>
    </source>
</reference>
<dbReference type="Proteomes" id="UP000272942">
    <property type="component" value="Unassembled WGS sequence"/>
</dbReference>
<evidence type="ECO:0000313" key="2">
    <source>
        <dbReference type="Proteomes" id="UP000272942"/>
    </source>
</evidence>
<evidence type="ECO:0000313" key="1">
    <source>
        <dbReference type="EMBL" id="VDP92669.1"/>
    </source>
</evidence>
<dbReference type="EMBL" id="UZAN01060419">
    <property type="protein sequence ID" value="VDP92669.1"/>
    <property type="molecule type" value="Genomic_DNA"/>
</dbReference>
<name>A0A3P8LA19_9TREM</name>
<proteinExistence type="predicted"/>
<gene>
    <name evidence="1" type="ORF">ECPE_LOCUS15397</name>
</gene>
<organism evidence="1 2">
    <name type="scientific">Echinostoma caproni</name>
    <dbReference type="NCBI Taxonomy" id="27848"/>
    <lineage>
        <taxon>Eukaryota</taxon>
        <taxon>Metazoa</taxon>
        <taxon>Spiralia</taxon>
        <taxon>Lophotrochozoa</taxon>
        <taxon>Platyhelminthes</taxon>
        <taxon>Trematoda</taxon>
        <taxon>Digenea</taxon>
        <taxon>Plagiorchiida</taxon>
        <taxon>Echinostomata</taxon>
        <taxon>Echinostomatoidea</taxon>
        <taxon>Echinostomatidae</taxon>
        <taxon>Echinostoma</taxon>
    </lineage>
</organism>
<sequence length="72" mass="8486">MRRSRSRLHIRRPDLVCPNEMPAYLDADADLFEVDETRAAPKLQTNVCWDQQDGSNGAIEWLSNFLQRSFFW</sequence>
<protein>
    <submittedName>
        <fullName evidence="1">Uncharacterized protein</fullName>
    </submittedName>
</protein>